<dbReference type="InterPro" id="IPR001920">
    <property type="entry name" value="Asp/Glu_race"/>
</dbReference>
<evidence type="ECO:0000256" key="1">
    <source>
        <dbReference type="ARBA" id="ARBA00001602"/>
    </source>
</evidence>
<keyword evidence="3 8" id="KW-0133">Cell shape</keyword>
<dbReference type="UniPathway" id="UPA00219"/>
<keyword evidence="5 8" id="KW-0413">Isomerase</keyword>
<comment type="caution">
    <text evidence="9">The sequence shown here is derived from an EMBL/GenBank/DDBJ whole genome shotgun (WGS) entry which is preliminary data.</text>
</comment>
<comment type="function">
    <text evidence="8">Provides the (R)-glutamate required for cell wall biosynthesis.</text>
</comment>
<dbReference type="EMBL" id="QVLV01000009">
    <property type="protein sequence ID" value="RGE59293.1"/>
    <property type="molecule type" value="Genomic_DNA"/>
</dbReference>
<dbReference type="PROSITE" id="PS00923">
    <property type="entry name" value="ASP_GLU_RACEMASE_1"/>
    <property type="match status" value="1"/>
</dbReference>
<dbReference type="GeneID" id="97988010"/>
<dbReference type="Gene3D" id="3.40.50.1860">
    <property type="match status" value="2"/>
</dbReference>
<feature type="binding site" evidence="8">
    <location>
        <begin position="17"/>
        <end position="18"/>
    </location>
    <ligand>
        <name>substrate</name>
    </ligand>
</feature>
<name>A0A3E3I3E1_9FIRM</name>
<dbReference type="GO" id="GO:0008360">
    <property type="term" value="P:regulation of cell shape"/>
    <property type="evidence" value="ECO:0007669"/>
    <property type="project" value="UniProtKB-KW"/>
</dbReference>
<dbReference type="RefSeq" id="WP_117544845.1">
    <property type="nucleotide sequence ID" value="NZ_QVLV01000009.1"/>
</dbReference>
<sequence>MAQNIKQLQHAPIGVFDSGVGGLTVAREIMRQMPNEKIVYFGDTARLPYGSKSKDTITRYSRQIVRFLETQDVKAIVVACNTASAYALDSLEKEIQMPIIGVVKPGAKVAAEVTQNGKIGVIGTEGTIGSQIYTEYIHNINPDARVIGKACPLFCPLVEEGLWQDPVTDEIASRYLTELIDIGIDTLILGCTHYPLIRSTVGRIMGDKVTLVNPAYETAIELKRLLAEHDLLNPQAPALGDNKYKFYVSDGADKFKTFANSIIKYGILSAKTINIEEY</sequence>
<evidence type="ECO:0000313" key="9">
    <source>
        <dbReference type="EMBL" id="RGE59293.1"/>
    </source>
</evidence>
<proteinExistence type="inferred from homology"/>
<evidence type="ECO:0000256" key="7">
    <source>
        <dbReference type="ARBA" id="ARBA00070053"/>
    </source>
</evidence>
<dbReference type="Pfam" id="PF01177">
    <property type="entry name" value="Asp_Glu_race"/>
    <property type="match status" value="1"/>
</dbReference>
<dbReference type="PROSITE" id="PS00924">
    <property type="entry name" value="ASP_GLU_RACEMASE_2"/>
    <property type="match status" value="1"/>
</dbReference>
<feature type="active site" description="Proton donor/acceptor" evidence="8">
    <location>
        <position position="191"/>
    </location>
</feature>
<dbReference type="InterPro" id="IPR015942">
    <property type="entry name" value="Asp/Glu/hydantoin_racemase"/>
</dbReference>
<organism evidence="9 10">
    <name type="scientific">Eisenbergiella massiliensis</name>
    <dbReference type="NCBI Taxonomy" id="1720294"/>
    <lineage>
        <taxon>Bacteria</taxon>
        <taxon>Bacillati</taxon>
        <taxon>Bacillota</taxon>
        <taxon>Clostridia</taxon>
        <taxon>Lachnospirales</taxon>
        <taxon>Lachnospiraceae</taxon>
        <taxon>Eisenbergiella</taxon>
    </lineage>
</organism>
<accession>A0A3E3I3E1</accession>
<dbReference type="InterPro" id="IPR033134">
    <property type="entry name" value="Asp/Glu_racemase_AS_2"/>
</dbReference>
<dbReference type="PANTHER" id="PTHR21198:SF2">
    <property type="entry name" value="GLUTAMATE RACEMASE"/>
    <property type="match status" value="1"/>
</dbReference>
<protein>
    <recommendedName>
        <fullName evidence="7 8">Glutamate racemase</fullName>
        <ecNumber evidence="2 8">5.1.1.3</ecNumber>
    </recommendedName>
</protein>
<evidence type="ECO:0000256" key="5">
    <source>
        <dbReference type="ARBA" id="ARBA00023235"/>
    </source>
</evidence>
<keyword evidence="10" id="KW-1185">Reference proteome</keyword>
<evidence type="ECO:0000256" key="4">
    <source>
        <dbReference type="ARBA" id="ARBA00022984"/>
    </source>
</evidence>
<dbReference type="AlphaFoldDB" id="A0A3E3I3E1"/>
<keyword evidence="6 8" id="KW-0961">Cell wall biogenesis/degradation</keyword>
<dbReference type="EC" id="5.1.1.3" evidence="2 8"/>
<dbReference type="InterPro" id="IPR018187">
    <property type="entry name" value="Asp/Glu_racemase_AS_1"/>
</dbReference>
<dbReference type="GO" id="GO:0009252">
    <property type="term" value="P:peptidoglycan biosynthetic process"/>
    <property type="evidence" value="ECO:0007669"/>
    <property type="project" value="UniProtKB-UniRule"/>
</dbReference>
<feature type="binding site" evidence="8">
    <location>
        <begin position="49"/>
        <end position="50"/>
    </location>
    <ligand>
        <name>substrate</name>
    </ligand>
</feature>
<dbReference type="NCBIfam" id="TIGR00067">
    <property type="entry name" value="glut_race"/>
    <property type="match status" value="1"/>
</dbReference>
<evidence type="ECO:0000256" key="8">
    <source>
        <dbReference type="HAMAP-Rule" id="MF_00258"/>
    </source>
</evidence>
<evidence type="ECO:0000256" key="2">
    <source>
        <dbReference type="ARBA" id="ARBA00013090"/>
    </source>
</evidence>
<evidence type="ECO:0000256" key="6">
    <source>
        <dbReference type="ARBA" id="ARBA00023316"/>
    </source>
</evidence>
<gene>
    <name evidence="8" type="primary">murI</name>
    <name evidence="9" type="ORF">DXC51_14335</name>
</gene>
<feature type="active site" description="Proton donor/acceptor" evidence="8">
    <location>
        <position position="80"/>
    </location>
</feature>
<comment type="similarity">
    <text evidence="8">Belongs to the aspartate/glutamate racemases family.</text>
</comment>
<comment type="catalytic activity">
    <reaction evidence="1 8">
        <text>L-glutamate = D-glutamate</text>
        <dbReference type="Rhea" id="RHEA:12813"/>
        <dbReference type="ChEBI" id="CHEBI:29985"/>
        <dbReference type="ChEBI" id="CHEBI:29986"/>
        <dbReference type="EC" id="5.1.1.3"/>
    </reaction>
</comment>
<comment type="pathway">
    <text evidence="8">Cell wall biogenesis; peptidoglycan biosynthesis.</text>
</comment>
<reference evidence="9" key="1">
    <citation type="submission" date="2018-08" db="EMBL/GenBank/DDBJ databases">
        <title>A genome reference for cultivated species of the human gut microbiota.</title>
        <authorList>
            <person name="Zou Y."/>
            <person name="Xue W."/>
            <person name="Luo G."/>
        </authorList>
    </citation>
    <scope>NUCLEOTIDE SEQUENCE [LARGE SCALE GENOMIC DNA]</scope>
    <source>
        <strain evidence="9">TF05-5AC</strain>
    </source>
</reference>
<feature type="binding site" evidence="8">
    <location>
        <begin position="192"/>
        <end position="193"/>
    </location>
    <ligand>
        <name>substrate</name>
    </ligand>
</feature>
<dbReference type="HAMAP" id="MF_00258">
    <property type="entry name" value="Glu_racemase"/>
    <property type="match status" value="1"/>
</dbReference>
<dbReference type="GO" id="GO:0008881">
    <property type="term" value="F:glutamate racemase activity"/>
    <property type="evidence" value="ECO:0007669"/>
    <property type="project" value="UniProtKB-UniRule"/>
</dbReference>
<dbReference type="PANTHER" id="PTHR21198">
    <property type="entry name" value="GLUTAMATE RACEMASE"/>
    <property type="match status" value="1"/>
</dbReference>
<dbReference type="InterPro" id="IPR004391">
    <property type="entry name" value="Glu_race"/>
</dbReference>
<evidence type="ECO:0000313" key="10">
    <source>
        <dbReference type="Proteomes" id="UP000260812"/>
    </source>
</evidence>
<dbReference type="FunFam" id="3.40.50.1860:FF:000002">
    <property type="entry name" value="Glutamate racemase"/>
    <property type="match status" value="1"/>
</dbReference>
<keyword evidence="4 8" id="KW-0573">Peptidoglycan synthesis</keyword>
<dbReference type="SUPFAM" id="SSF53681">
    <property type="entry name" value="Aspartate/glutamate racemase"/>
    <property type="match status" value="2"/>
</dbReference>
<evidence type="ECO:0000256" key="3">
    <source>
        <dbReference type="ARBA" id="ARBA00022960"/>
    </source>
</evidence>
<dbReference type="Proteomes" id="UP000260812">
    <property type="component" value="Unassembled WGS sequence"/>
</dbReference>
<dbReference type="GO" id="GO:0071555">
    <property type="term" value="P:cell wall organization"/>
    <property type="evidence" value="ECO:0007669"/>
    <property type="project" value="UniProtKB-KW"/>
</dbReference>
<feature type="binding site" evidence="8">
    <location>
        <begin position="81"/>
        <end position="82"/>
    </location>
    <ligand>
        <name>substrate</name>
    </ligand>
</feature>